<organism evidence="4 5">
    <name type="scientific">Pelotalea chapellei</name>
    <dbReference type="NCBI Taxonomy" id="44671"/>
    <lineage>
        <taxon>Bacteria</taxon>
        <taxon>Pseudomonadati</taxon>
        <taxon>Thermodesulfobacteriota</taxon>
        <taxon>Desulfuromonadia</taxon>
        <taxon>Geobacterales</taxon>
        <taxon>Geobacteraceae</taxon>
        <taxon>Pelotalea</taxon>
    </lineage>
</organism>
<accession>A0ABS5U9X1</accession>
<protein>
    <submittedName>
        <fullName evidence="4">MBL fold metallo-hydrolase</fullName>
    </submittedName>
</protein>
<name>A0ABS5U9X1_9BACT</name>
<proteinExistence type="inferred from homology"/>
<evidence type="ECO:0000313" key="4">
    <source>
        <dbReference type="EMBL" id="MBT1072476.1"/>
    </source>
</evidence>
<dbReference type="Gene3D" id="3.60.15.10">
    <property type="entry name" value="Ribonuclease Z/Hydroxyacylglutathione hydrolase-like"/>
    <property type="match status" value="1"/>
</dbReference>
<dbReference type="Proteomes" id="UP000784128">
    <property type="component" value="Unassembled WGS sequence"/>
</dbReference>
<feature type="domain" description="Metallo-beta-lactamase" evidence="3">
    <location>
        <begin position="45"/>
        <end position="211"/>
    </location>
</feature>
<feature type="signal peptide" evidence="2">
    <location>
        <begin position="1"/>
        <end position="21"/>
    </location>
</feature>
<evidence type="ECO:0000256" key="1">
    <source>
        <dbReference type="ARBA" id="ARBA00005250"/>
    </source>
</evidence>
<keyword evidence="5" id="KW-1185">Reference proteome</keyword>
<dbReference type="InterPro" id="IPR001279">
    <property type="entry name" value="Metallo-B-lactamas"/>
</dbReference>
<dbReference type="RefSeq" id="WP_214299496.1">
    <property type="nucleotide sequence ID" value="NZ_JAHDYS010000010.1"/>
</dbReference>
<reference evidence="4 5" key="1">
    <citation type="submission" date="2021-05" db="EMBL/GenBank/DDBJ databases">
        <title>The draft genome of Geobacter chapellei DSM 13688.</title>
        <authorList>
            <person name="Xu Z."/>
            <person name="Masuda Y."/>
            <person name="Itoh H."/>
            <person name="Senoo K."/>
        </authorList>
    </citation>
    <scope>NUCLEOTIDE SEQUENCE [LARGE SCALE GENOMIC DNA]</scope>
    <source>
        <strain evidence="4 5">DSM 13688</strain>
    </source>
</reference>
<dbReference type="SMART" id="SM00849">
    <property type="entry name" value="Lactamase_B"/>
    <property type="match status" value="1"/>
</dbReference>
<dbReference type="PANTHER" id="PTHR42951">
    <property type="entry name" value="METALLO-BETA-LACTAMASE DOMAIN-CONTAINING"/>
    <property type="match status" value="1"/>
</dbReference>
<evidence type="ECO:0000313" key="5">
    <source>
        <dbReference type="Proteomes" id="UP000784128"/>
    </source>
</evidence>
<dbReference type="PANTHER" id="PTHR42951:SF4">
    <property type="entry name" value="ACYL-COENZYME A THIOESTERASE MBLAC2"/>
    <property type="match status" value="1"/>
</dbReference>
<evidence type="ECO:0000256" key="2">
    <source>
        <dbReference type="SAM" id="SignalP"/>
    </source>
</evidence>
<keyword evidence="2" id="KW-0732">Signal</keyword>
<evidence type="ECO:0000259" key="3">
    <source>
        <dbReference type="SMART" id="SM00849"/>
    </source>
</evidence>
<dbReference type="InterPro" id="IPR050855">
    <property type="entry name" value="NDM-1-like"/>
</dbReference>
<comment type="similarity">
    <text evidence="1">Belongs to the metallo-beta-lactamase superfamily. Class-B beta-lactamase family.</text>
</comment>
<dbReference type="InterPro" id="IPR036866">
    <property type="entry name" value="RibonucZ/Hydroxyglut_hydro"/>
</dbReference>
<sequence length="281" mass="31886">MKRTITLIIAMFFLFPSLVLAANFKFQKIRNGVIAAIAEPGSKAASNCLIIVSEYQVVIAGAHFVPETTKELLDYIKTVTPIPVRSIILTHHHRGFNYIDFDLPANAEIIASAQTWQALKSEFRQIKNSVTFFDRSLTMKRGSTLIVMNNTVQGHSEGDVFVYLPEENILFSSDLFFNDVAGYMGDGHFREWINTLEIMAGIDARYVVPGLGNVTDSDGIHRFQSFFRDFTTEVLRVTGLNVDVEIAKRKFSLPQYENMPGFKVFFEANFKRAFFELKDLK</sequence>
<gene>
    <name evidence="4" type="ORF">KJB30_11815</name>
</gene>
<feature type="chain" id="PRO_5045953907" evidence="2">
    <location>
        <begin position="22"/>
        <end position="281"/>
    </location>
</feature>
<dbReference type="EMBL" id="JAHDYS010000010">
    <property type="protein sequence ID" value="MBT1072476.1"/>
    <property type="molecule type" value="Genomic_DNA"/>
</dbReference>
<comment type="caution">
    <text evidence="4">The sequence shown here is derived from an EMBL/GenBank/DDBJ whole genome shotgun (WGS) entry which is preliminary data.</text>
</comment>
<dbReference type="SUPFAM" id="SSF56281">
    <property type="entry name" value="Metallo-hydrolase/oxidoreductase"/>
    <property type="match status" value="1"/>
</dbReference>
<dbReference type="Pfam" id="PF00753">
    <property type="entry name" value="Lactamase_B"/>
    <property type="match status" value="1"/>
</dbReference>